<feature type="transmembrane region" description="Helical" evidence="1">
    <location>
        <begin position="6"/>
        <end position="26"/>
    </location>
</feature>
<dbReference type="InterPro" id="IPR017850">
    <property type="entry name" value="Alkaline_phosphatase_core_sf"/>
</dbReference>
<protein>
    <recommendedName>
        <fullName evidence="2">Sulfatase N-terminal domain-containing protein</fullName>
    </recommendedName>
</protein>
<gene>
    <name evidence="3" type="ORF">LRX75_16575</name>
</gene>
<evidence type="ECO:0000256" key="1">
    <source>
        <dbReference type="SAM" id="Phobius"/>
    </source>
</evidence>
<organism evidence="3 4">
    <name type="scientific">Rhizobium quercicola</name>
    <dbReference type="NCBI Taxonomy" id="2901226"/>
    <lineage>
        <taxon>Bacteria</taxon>
        <taxon>Pseudomonadati</taxon>
        <taxon>Pseudomonadota</taxon>
        <taxon>Alphaproteobacteria</taxon>
        <taxon>Hyphomicrobiales</taxon>
        <taxon>Rhizobiaceae</taxon>
        <taxon>Rhizobium/Agrobacterium group</taxon>
        <taxon>Rhizobium</taxon>
    </lineage>
</organism>
<dbReference type="EMBL" id="JAJOZR010000010">
    <property type="protein sequence ID" value="MCD7110650.1"/>
    <property type="molecule type" value="Genomic_DNA"/>
</dbReference>
<proteinExistence type="predicted"/>
<dbReference type="AlphaFoldDB" id="A0A9X1T266"/>
<dbReference type="Proteomes" id="UP001139089">
    <property type="component" value="Unassembled WGS sequence"/>
</dbReference>
<name>A0A9X1T266_9HYPH</name>
<keyword evidence="1" id="KW-0812">Transmembrane</keyword>
<dbReference type="InterPro" id="IPR000917">
    <property type="entry name" value="Sulfatase_N"/>
</dbReference>
<feature type="transmembrane region" description="Helical" evidence="1">
    <location>
        <begin position="100"/>
        <end position="122"/>
    </location>
</feature>
<keyword evidence="1" id="KW-0472">Membrane</keyword>
<evidence type="ECO:0000313" key="4">
    <source>
        <dbReference type="Proteomes" id="UP001139089"/>
    </source>
</evidence>
<evidence type="ECO:0000313" key="3">
    <source>
        <dbReference type="EMBL" id="MCD7110650.1"/>
    </source>
</evidence>
<dbReference type="SUPFAM" id="SSF53649">
    <property type="entry name" value="Alkaline phosphatase-like"/>
    <property type="match status" value="1"/>
</dbReference>
<keyword evidence="1" id="KW-1133">Transmembrane helix</keyword>
<feature type="domain" description="Sulfatase N-terminal" evidence="2">
    <location>
        <begin position="219"/>
        <end position="323"/>
    </location>
</feature>
<feature type="transmembrane region" description="Helical" evidence="1">
    <location>
        <begin position="72"/>
        <end position="93"/>
    </location>
</feature>
<dbReference type="Pfam" id="PF00884">
    <property type="entry name" value="Sulfatase"/>
    <property type="match status" value="1"/>
</dbReference>
<accession>A0A9X1T266</accession>
<comment type="caution">
    <text evidence="3">The sequence shown here is derived from an EMBL/GenBank/DDBJ whole genome shotgun (WGS) entry which is preliminary data.</text>
</comment>
<sequence>MPFYVAIRTISPFLYVLAGTAAYFLPGWAAYPVFGLAALLDTALVAMVAFHLPVGDALDTLGFLATIDVAASAFYVALILTMVGMALLTAWLFNRFRADVTLASPTAVAFAALAVVGLDVVVNQPFMDAPPAFDSAVLQNDLTAETIAASGHNLLFVVVEGLGAFADPQDRALLSQILQKETLGGRYQLTSGTTRYSGSTTGAAARELCGHWGSWRDFLGDQPIDCLPRRLSEKGLSTHAFHGYSREMFLRYHWYPQIGFQHSTFMEDMAAEIPSPTPSRCGTVFKGLCDTEIAGVLDSALKADPDRQKFVYFLTLNTHIPYEPSASDRLGCATMAPAIGNRTVCELTNLWSDLFRSLAAVARDPDLPPTDILIVGDHQTPLWERAARRHFKPGLVDWYLLRSTSPGLAAAGTGTTSGAGAR</sequence>
<keyword evidence="4" id="KW-1185">Reference proteome</keyword>
<dbReference type="RefSeq" id="WP_231815805.1">
    <property type="nucleotide sequence ID" value="NZ_JAJOZR010000010.1"/>
</dbReference>
<reference evidence="3" key="1">
    <citation type="submission" date="2021-12" db="EMBL/GenBank/DDBJ databases">
        <authorList>
            <person name="Li Y."/>
        </authorList>
    </citation>
    <scope>NUCLEOTIDE SEQUENCE</scope>
    <source>
        <strain evidence="3">DKSPLA3</strain>
    </source>
</reference>
<evidence type="ECO:0000259" key="2">
    <source>
        <dbReference type="Pfam" id="PF00884"/>
    </source>
</evidence>
<dbReference type="Gene3D" id="3.40.720.10">
    <property type="entry name" value="Alkaline Phosphatase, subunit A"/>
    <property type="match status" value="1"/>
</dbReference>